<name>A0ABW3XY15_9ACTN</name>
<dbReference type="InterPro" id="IPR001509">
    <property type="entry name" value="Epimerase_deHydtase"/>
</dbReference>
<dbReference type="SUPFAM" id="SSF51735">
    <property type="entry name" value="NAD(P)-binding Rossmann-fold domains"/>
    <property type="match status" value="1"/>
</dbReference>
<dbReference type="Proteomes" id="UP001597058">
    <property type="component" value="Unassembled WGS sequence"/>
</dbReference>
<dbReference type="EMBL" id="JBHTMM010000223">
    <property type="protein sequence ID" value="MFD1313600.1"/>
    <property type="molecule type" value="Genomic_DNA"/>
</dbReference>
<feature type="domain" description="NAD-dependent epimerase/dehydratase" evidence="2">
    <location>
        <begin position="1"/>
        <end position="36"/>
    </location>
</feature>
<sequence>MVTGSAGFIGSHLAHAPVQAGTTVIGMDRKLGASRFPSVAIRSCNFSLRLGGTQMPVSTPRFSQPAERGTATTEYG</sequence>
<keyword evidence="4" id="KW-1185">Reference proteome</keyword>
<gene>
    <name evidence="3" type="ORF">ACFQ5X_48935</name>
</gene>
<evidence type="ECO:0000259" key="2">
    <source>
        <dbReference type="Pfam" id="PF01370"/>
    </source>
</evidence>
<dbReference type="InterPro" id="IPR036291">
    <property type="entry name" value="NAD(P)-bd_dom_sf"/>
</dbReference>
<dbReference type="RefSeq" id="WP_381242117.1">
    <property type="nucleotide sequence ID" value="NZ_JBHSKH010000108.1"/>
</dbReference>
<evidence type="ECO:0000313" key="4">
    <source>
        <dbReference type="Proteomes" id="UP001597058"/>
    </source>
</evidence>
<protein>
    <submittedName>
        <fullName evidence="3">NAD-dependent epimerase/dehydratase family protein</fullName>
    </submittedName>
</protein>
<organism evidence="3 4">
    <name type="scientific">Streptomyces kaempferi</name>
    <dbReference type="NCBI Taxonomy" id="333725"/>
    <lineage>
        <taxon>Bacteria</taxon>
        <taxon>Bacillati</taxon>
        <taxon>Actinomycetota</taxon>
        <taxon>Actinomycetes</taxon>
        <taxon>Kitasatosporales</taxon>
        <taxon>Streptomycetaceae</taxon>
        <taxon>Streptomyces</taxon>
    </lineage>
</organism>
<evidence type="ECO:0000256" key="1">
    <source>
        <dbReference type="SAM" id="MobiDB-lite"/>
    </source>
</evidence>
<reference evidence="4" key="1">
    <citation type="journal article" date="2019" name="Int. J. Syst. Evol. Microbiol.">
        <title>The Global Catalogue of Microorganisms (GCM) 10K type strain sequencing project: providing services to taxonomists for standard genome sequencing and annotation.</title>
        <authorList>
            <consortium name="The Broad Institute Genomics Platform"/>
            <consortium name="The Broad Institute Genome Sequencing Center for Infectious Disease"/>
            <person name="Wu L."/>
            <person name="Ma J."/>
        </authorList>
    </citation>
    <scope>NUCLEOTIDE SEQUENCE [LARGE SCALE GENOMIC DNA]</scope>
    <source>
        <strain evidence="4">CGMCC 4.7020</strain>
    </source>
</reference>
<dbReference type="Pfam" id="PF01370">
    <property type="entry name" value="Epimerase"/>
    <property type="match status" value="1"/>
</dbReference>
<proteinExistence type="predicted"/>
<feature type="region of interest" description="Disordered" evidence="1">
    <location>
        <begin position="55"/>
        <end position="76"/>
    </location>
</feature>
<evidence type="ECO:0000313" key="3">
    <source>
        <dbReference type="EMBL" id="MFD1313600.1"/>
    </source>
</evidence>
<comment type="caution">
    <text evidence="3">The sequence shown here is derived from an EMBL/GenBank/DDBJ whole genome shotgun (WGS) entry which is preliminary data.</text>
</comment>
<accession>A0ABW3XY15</accession>
<dbReference type="Gene3D" id="3.40.50.720">
    <property type="entry name" value="NAD(P)-binding Rossmann-like Domain"/>
    <property type="match status" value="1"/>
</dbReference>